<sequence>MNFHLLLNFKSYPSHQPPYFAISIQWLDSLRISKLCRMLDSLWADQSNQEVIHQWMEWLHSSSLSYLGIDKDMVLGPYNLPVTGDKRAVSGSVSPEVDIPLLMKYSDEKCHE</sequence>
<protein>
    <submittedName>
        <fullName evidence="2">NDR1/HIN1-like</fullName>
    </submittedName>
</protein>
<name>A0A7J6WT51_THATH</name>
<dbReference type="EMBL" id="JABWDY010011021">
    <property type="protein sequence ID" value="KAF5200223.1"/>
    <property type="molecule type" value="Genomic_DNA"/>
</dbReference>
<reference evidence="2 3" key="1">
    <citation type="submission" date="2020-06" db="EMBL/GenBank/DDBJ databases">
        <title>Transcriptomic and genomic resources for Thalictrum thalictroides and T. hernandezii: Facilitating candidate gene discovery in an emerging model plant lineage.</title>
        <authorList>
            <person name="Arias T."/>
            <person name="Riano-Pachon D.M."/>
            <person name="Di Stilio V.S."/>
        </authorList>
    </citation>
    <scope>NUCLEOTIDE SEQUENCE [LARGE SCALE GENOMIC DNA]</scope>
    <source>
        <strain evidence="3">cv. WT478/WT964</strain>
        <tissue evidence="2">Leaves</tissue>
    </source>
</reference>
<dbReference type="SUPFAM" id="SSF54495">
    <property type="entry name" value="UBC-like"/>
    <property type="match status" value="1"/>
</dbReference>
<organism evidence="2 3">
    <name type="scientific">Thalictrum thalictroides</name>
    <name type="common">Rue-anemone</name>
    <name type="synonym">Anemone thalictroides</name>
    <dbReference type="NCBI Taxonomy" id="46969"/>
    <lineage>
        <taxon>Eukaryota</taxon>
        <taxon>Viridiplantae</taxon>
        <taxon>Streptophyta</taxon>
        <taxon>Embryophyta</taxon>
        <taxon>Tracheophyta</taxon>
        <taxon>Spermatophyta</taxon>
        <taxon>Magnoliopsida</taxon>
        <taxon>Ranunculales</taxon>
        <taxon>Ranunculaceae</taxon>
        <taxon>Thalictroideae</taxon>
        <taxon>Thalictrum</taxon>
    </lineage>
</organism>
<dbReference type="Proteomes" id="UP000554482">
    <property type="component" value="Unassembled WGS sequence"/>
</dbReference>
<feature type="non-terminal residue" evidence="2">
    <location>
        <position position="112"/>
    </location>
</feature>
<comment type="caution">
    <text evidence="2">The sequence shown here is derived from an EMBL/GenBank/DDBJ whole genome shotgun (WGS) entry which is preliminary data.</text>
</comment>
<evidence type="ECO:0000313" key="2">
    <source>
        <dbReference type="EMBL" id="KAF5200223.1"/>
    </source>
</evidence>
<keyword evidence="3" id="KW-1185">Reference proteome</keyword>
<dbReference type="Gene3D" id="3.10.110.10">
    <property type="entry name" value="Ubiquitin Conjugating Enzyme"/>
    <property type="match status" value="1"/>
</dbReference>
<dbReference type="CDD" id="cd23821">
    <property type="entry name" value="RWD_IMPACT"/>
    <property type="match status" value="1"/>
</dbReference>
<evidence type="ECO:0000313" key="3">
    <source>
        <dbReference type="Proteomes" id="UP000554482"/>
    </source>
</evidence>
<dbReference type="AlphaFoldDB" id="A0A7J6WT51"/>
<dbReference type="OrthoDB" id="1431934at2759"/>
<gene>
    <name evidence="2" type="ORF">FRX31_010190</name>
</gene>
<dbReference type="InterPro" id="IPR016135">
    <property type="entry name" value="UBQ-conjugating_enzyme/RWD"/>
</dbReference>
<evidence type="ECO:0000259" key="1">
    <source>
        <dbReference type="Pfam" id="PF05773"/>
    </source>
</evidence>
<proteinExistence type="predicted"/>
<accession>A0A7J6WT51</accession>
<dbReference type="Pfam" id="PF05773">
    <property type="entry name" value="RWD"/>
    <property type="match status" value="1"/>
</dbReference>
<dbReference type="InterPro" id="IPR006575">
    <property type="entry name" value="RWD_dom"/>
</dbReference>
<feature type="domain" description="RWD" evidence="1">
    <location>
        <begin position="10"/>
        <end position="61"/>
    </location>
</feature>